<comment type="caution">
    <text evidence="1">The sequence shown here is derived from an EMBL/GenBank/DDBJ whole genome shotgun (WGS) entry which is preliminary data.</text>
</comment>
<gene>
    <name evidence="1" type="ORF">K4A83_11105</name>
</gene>
<name>A0ABT3L768_9CYAN</name>
<evidence type="ECO:0008006" key="3">
    <source>
        <dbReference type="Google" id="ProtNLM"/>
    </source>
</evidence>
<evidence type="ECO:0000313" key="1">
    <source>
        <dbReference type="EMBL" id="MCW6036805.1"/>
    </source>
</evidence>
<reference evidence="1 2" key="1">
    <citation type="submission" date="2021-08" db="EMBL/GenBank/DDBJ databases">
        <title>Draft genome sequence of Spirulina subsalsa with high tolerance to salinity and hype-accumulation of phycocyanin.</title>
        <authorList>
            <person name="Pei H."/>
            <person name="Jiang L."/>
        </authorList>
    </citation>
    <scope>NUCLEOTIDE SEQUENCE [LARGE SCALE GENOMIC DNA]</scope>
    <source>
        <strain evidence="1 2">FACHB-351</strain>
    </source>
</reference>
<dbReference type="RefSeq" id="WP_265264617.1">
    <property type="nucleotide sequence ID" value="NZ_JAIHOM010000047.1"/>
</dbReference>
<organism evidence="1 2">
    <name type="scientific">Spirulina subsalsa FACHB-351</name>
    <dbReference type="NCBI Taxonomy" id="234711"/>
    <lineage>
        <taxon>Bacteria</taxon>
        <taxon>Bacillati</taxon>
        <taxon>Cyanobacteriota</taxon>
        <taxon>Cyanophyceae</taxon>
        <taxon>Spirulinales</taxon>
        <taxon>Spirulinaceae</taxon>
        <taxon>Spirulina</taxon>
    </lineage>
</organism>
<proteinExistence type="predicted"/>
<dbReference type="EMBL" id="JAIHOM010000047">
    <property type="protein sequence ID" value="MCW6036805.1"/>
    <property type="molecule type" value="Genomic_DNA"/>
</dbReference>
<evidence type="ECO:0000313" key="2">
    <source>
        <dbReference type="Proteomes" id="UP001526426"/>
    </source>
</evidence>
<sequence>MAAPDSVRTYFNAGDTATLTRVSQAYEHLTGGRGLAGVPEASLFALLVELRHIHSSQGAAGDHRRAQELLQDFLSHTKAKQEVPR</sequence>
<dbReference type="Proteomes" id="UP001526426">
    <property type="component" value="Unassembled WGS sequence"/>
</dbReference>
<keyword evidence="2" id="KW-1185">Reference proteome</keyword>
<accession>A0ABT3L768</accession>
<protein>
    <recommendedName>
        <fullName evidence="3">Cell division protein ZapE</fullName>
    </recommendedName>
</protein>